<dbReference type="GO" id="GO:0022857">
    <property type="term" value="F:transmembrane transporter activity"/>
    <property type="evidence" value="ECO:0007669"/>
    <property type="project" value="TreeGrafter"/>
</dbReference>
<keyword evidence="4 8" id="KW-1133">Transmembrane helix</keyword>
<dbReference type="InterPro" id="IPR003838">
    <property type="entry name" value="ABC3_permease_C"/>
</dbReference>
<evidence type="ECO:0000256" key="7">
    <source>
        <dbReference type="SAM" id="MobiDB-lite"/>
    </source>
</evidence>
<feature type="domain" description="ABC3 transporter permease C-terminal" evidence="9">
    <location>
        <begin position="332"/>
        <end position="403"/>
    </location>
</feature>
<keyword evidence="2" id="KW-1003">Cell membrane</keyword>
<dbReference type="InParanoid" id="E3JAF7"/>
<evidence type="ECO:0000256" key="1">
    <source>
        <dbReference type="ARBA" id="ARBA00004651"/>
    </source>
</evidence>
<protein>
    <submittedName>
        <fullName evidence="11">Uncharacterized protein</fullName>
    </submittedName>
</protein>
<feature type="compositionally biased region" description="Polar residues" evidence="7">
    <location>
        <begin position="63"/>
        <end position="77"/>
    </location>
</feature>
<feature type="region of interest" description="Disordered" evidence="7">
    <location>
        <begin position="63"/>
        <end position="99"/>
    </location>
</feature>
<reference evidence="11 12" key="1">
    <citation type="submission" date="2010-10" db="EMBL/GenBank/DDBJ databases">
        <title>Complete sequence of Frankia sp. EuI1c.</title>
        <authorList>
            <consortium name="US DOE Joint Genome Institute"/>
            <person name="Lucas S."/>
            <person name="Copeland A."/>
            <person name="Lapidus A."/>
            <person name="Cheng J.-F."/>
            <person name="Bruce D."/>
            <person name="Goodwin L."/>
            <person name="Pitluck S."/>
            <person name="Chertkov O."/>
            <person name="Detter J.C."/>
            <person name="Han C."/>
            <person name="Tapia R."/>
            <person name="Land M."/>
            <person name="Hauser L."/>
            <person name="Jeffries C."/>
            <person name="Kyrpides N."/>
            <person name="Ivanova N."/>
            <person name="Mikhailova N."/>
            <person name="Beauchemin N."/>
            <person name="Sen A."/>
            <person name="Sur S.A."/>
            <person name="Gtari M."/>
            <person name="Wall L."/>
            <person name="Tisa L."/>
            <person name="Woyke T."/>
        </authorList>
    </citation>
    <scope>NUCLEOTIDE SEQUENCE [LARGE SCALE GENOMIC DNA]</scope>
    <source>
        <strain evidence="12">DSM 45817 / CECT 9037 / EuI1c</strain>
    </source>
</reference>
<evidence type="ECO:0000259" key="10">
    <source>
        <dbReference type="Pfam" id="PF12704"/>
    </source>
</evidence>
<feature type="compositionally biased region" description="Low complexity" evidence="7">
    <location>
        <begin position="84"/>
        <end position="95"/>
    </location>
</feature>
<dbReference type="Pfam" id="PF12704">
    <property type="entry name" value="MacB_PCD"/>
    <property type="match status" value="1"/>
</dbReference>
<dbReference type="eggNOG" id="COG0577">
    <property type="taxonomic scope" value="Bacteria"/>
</dbReference>
<evidence type="ECO:0000256" key="2">
    <source>
        <dbReference type="ARBA" id="ARBA00022475"/>
    </source>
</evidence>
<dbReference type="Proteomes" id="UP000002484">
    <property type="component" value="Chromosome"/>
</dbReference>
<evidence type="ECO:0000256" key="8">
    <source>
        <dbReference type="SAM" id="Phobius"/>
    </source>
</evidence>
<dbReference type="HOGENOM" id="CLU_625225_0_0_11"/>
<dbReference type="PANTHER" id="PTHR30572:SF4">
    <property type="entry name" value="ABC TRANSPORTER PERMEASE YTRF"/>
    <property type="match status" value="1"/>
</dbReference>
<evidence type="ECO:0000259" key="9">
    <source>
        <dbReference type="Pfam" id="PF02687"/>
    </source>
</evidence>
<dbReference type="GO" id="GO:0005886">
    <property type="term" value="C:plasma membrane"/>
    <property type="evidence" value="ECO:0007669"/>
    <property type="project" value="UniProtKB-SubCell"/>
</dbReference>
<feature type="transmembrane region" description="Helical" evidence="8">
    <location>
        <begin position="485"/>
        <end position="507"/>
    </location>
</feature>
<dbReference type="EMBL" id="CP002299">
    <property type="protein sequence ID" value="ADP81008.1"/>
    <property type="molecule type" value="Genomic_DNA"/>
</dbReference>
<keyword evidence="12" id="KW-1185">Reference proteome</keyword>
<accession>E3JAF7</accession>
<evidence type="ECO:0000256" key="4">
    <source>
        <dbReference type="ARBA" id="ARBA00022989"/>
    </source>
</evidence>
<evidence type="ECO:0000313" key="11">
    <source>
        <dbReference type="EMBL" id="ADP81008.1"/>
    </source>
</evidence>
<dbReference type="RefSeq" id="WP_013424126.1">
    <property type="nucleotide sequence ID" value="NC_014666.1"/>
</dbReference>
<dbReference type="InterPro" id="IPR025857">
    <property type="entry name" value="MacB_PCD"/>
</dbReference>
<dbReference type="STRING" id="298654.FraEuI1c_2983"/>
<comment type="similarity">
    <text evidence="6">Belongs to the ABC-4 integral membrane protein family.</text>
</comment>
<proteinExistence type="inferred from homology"/>
<sequence precursor="true">MLLTYVRRELRGRMRQTVIVAVGLALAVALILAVTAASSGVRNAQSNVLGAIYGVGTDITVTQADQPGQGSDQQFQFAGQAPGSTSQSSTTNVSSGNLRVAPGSAAIKDTAVTTISRTAGVADVTATLMLRNTTFSGQLAGQSLQDLRGQFRAQRGGQVSGNSGFTGFGGGNFNIASTTVEGVQPGAAALGPLSGAAVSSGRGFTAEDVKADVAMLSKSYADTNKLAVGGTVTVKGTAMKIVGLLDATTSGTTLSDVYIPLGVAQNLAGLSGEVTNVYVKATSSSSVDSAAAAIKKALPSATVDTQSDLASGISGSLSSASSLVKNLGTWLSIGVLIAAFVLAILFTISGVTRRTRDFGTLKAIGWSNGRIVRQVGTESVFQGLIGGVVGLGIGLLGILWINSSHIKLAGTTASTAAGAANTARRAAFGNGGGGGGYGGPFGGGAAGGFPGGAAGGTGTGAGTGTGGAARRTASSTVDVVLHAPVHWSVILLGIGLAVLGGLLAGVFGGWRASRLRPAAALRSLD</sequence>
<feature type="transmembrane region" description="Helical" evidence="8">
    <location>
        <begin position="327"/>
        <end position="348"/>
    </location>
</feature>
<feature type="domain" description="MacB-like periplasmic core" evidence="10">
    <location>
        <begin position="17"/>
        <end position="296"/>
    </location>
</feature>
<evidence type="ECO:0000256" key="5">
    <source>
        <dbReference type="ARBA" id="ARBA00023136"/>
    </source>
</evidence>
<name>E3JAF7_PSEI1</name>
<feature type="transmembrane region" description="Helical" evidence="8">
    <location>
        <begin position="380"/>
        <end position="401"/>
    </location>
</feature>
<keyword evidence="5 8" id="KW-0472">Membrane</keyword>
<evidence type="ECO:0000256" key="6">
    <source>
        <dbReference type="ARBA" id="ARBA00038076"/>
    </source>
</evidence>
<evidence type="ECO:0000313" key="12">
    <source>
        <dbReference type="Proteomes" id="UP000002484"/>
    </source>
</evidence>
<dbReference type="OrthoDB" id="4832961at2"/>
<comment type="subcellular location">
    <subcellularLocation>
        <location evidence="1">Cell membrane</location>
        <topology evidence="1">Multi-pass membrane protein</topology>
    </subcellularLocation>
</comment>
<dbReference type="InterPro" id="IPR050250">
    <property type="entry name" value="Macrolide_Exporter_MacB"/>
</dbReference>
<dbReference type="PANTHER" id="PTHR30572">
    <property type="entry name" value="MEMBRANE COMPONENT OF TRANSPORTER-RELATED"/>
    <property type="match status" value="1"/>
</dbReference>
<keyword evidence="3 8" id="KW-0812">Transmembrane</keyword>
<organism evidence="11 12">
    <name type="scientific">Pseudofrankia inefficax (strain DSM 45817 / CECT 9037 / DDB 130130 / EuI1c)</name>
    <name type="common">Frankia inefficax</name>
    <dbReference type="NCBI Taxonomy" id="298654"/>
    <lineage>
        <taxon>Bacteria</taxon>
        <taxon>Bacillati</taxon>
        <taxon>Actinomycetota</taxon>
        <taxon>Actinomycetes</taxon>
        <taxon>Frankiales</taxon>
        <taxon>Frankiaceae</taxon>
        <taxon>Pseudofrankia</taxon>
    </lineage>
</organism>
<evidence type="ECO:0000256" key="3">
    <source>
        <dbReference type="ARBA" id="ARBA00022692"/>
    </source>
</evidence>
<dbReference type="Pfam" id="PF02687">
    <property type="entry name" value="FtsX"/>
    <property type="match status" value="1"/>
</dbReference>
<dbReference type="KEGG" id="fri:FraEuI1c_2983"/>
<gene>
    <name evidence="11" type="ordered locus">FraEuI1c_2983</name>
</gene>
<dbReference type="AlphaFoldDB" id="E3JAF7"/>